<evidence type="ECO:0000313" key="9">
    <source>
        <dbReference type="EMBL" id="MPQ63822.1"/>
    </source>
</evidence>
<accession>A0A5N7J565</accession>
<evidence type="ECO:0000259" key="8">
    <source>
        <dbReference type="PROSITE" id="PS50928"/>
    </source>
</evidence>
<feature type="transmembrane region" description="Helical" evidence="7">
    <location>
        <begin position="128"/>
        <end position="149"/>
    </location>
</feature>
<comment type="subcellular location">
    <subcellularLocation>
        <location evidence="1 7">Cell membrane</location>
        <topology evidence="1 7">Multi-pass membrane protein</topology>
    </subcellularLocation>
</comment>
<evidence type="ECO:0000256" key="1">
    <source>
        <dbReference type="ARBA" id="ARBA00004651"/>
    </source>
</evidence>
<dbReference type="SUPFAM" id="SSF161098">
    <property type="entry name" value="MetI-like"/>
    <property type="match status" value="1"/>
</dbReference>
<comment type="caution">
    <text evidence="9">The sequence shown here is derived from an EMBL/GenBank/DDBJ whole genome shotgun (WGS) entry which is preliminary data.</text>
</comment>
<keyword evidence="6 7" id="KW-0472">Membrane</keyword>
<proteinExistence type="inferred from homology"/>
<evidence type="ECO:0000256" key="2">
    <source>
        <dbReference type="ARBA" id="ARBA00022448"/>
    </source>
</evidence>
<keyword evidence="4 7" id="KW-0812">Transmembrane</keyword>
<name>A0A5N7J565_9CLOT</name>
<evidence type="ECO:0000256" key="6">
    <source>
        <dbReference type="ARBA" id="ARBA00023136"/>
    </source>
</evidence>
<keyword evidence="3" id="KW-1003">Cell membrane</keyword>
<dbReference type="Gene3D" id="1.10.3720.10">
    <property type="entry name" value="MetI-like"/>
    <property type="match status" value="1"/>
</dbReference>
<dbReference type="InterPro" id="IPR035906">
    <property type="entry name" value="MetI-like_sf"/>
</dbReference>
<comment type="similarity">
    <text evidence="7">Belongs to the binding-protein-dependent transport system permease family.</text>
</comment>
<feature type="transmembrane region" description="Helical" evidence="7">
    <location>
        <begin position="261"/>
        <end position="282"/>
    </location>
</feature>
<keyword evidence="5 7" id="KW-1133">Transmembrane helix</keyword>
<dbReference type="EMBL" id="SPSF01000042">
    <property type="protein sequence ID" value="MPQ63822.1"/>
    <property type="molecule type" value="Genomic_DNA"/>
</dbReference>
<dbReference type="PANTHER" id="PTHR43744">
    <property type="entry name" value="ABC TRANSPORTER PERMEASE PROTEIN MG189-RELATED-RELATED"/>
    <property type="match status" value="1"/>
</dbReference>
<protein>
    <submittedName>
        <fullName evidence="9">Carbohydrate ABC transporter permease</fullName>
    </submittedName>
</protein>
<feature type="transmembrane region" description="Helical" evidence="7">
    <location>
        <begin position="28"/>
        <end position="49"/>
    </location>
</feature>
<dbReference type="Proteomes" id="UP000342249">
    <property type="component" value="Unassembled WGS sequence"/>
</dbReference>
<reference evidence="9 10" key="1">
    <citation type="journal article" date="2019" name="Lett. Appl. Microbiol.">
        <title>A case of 'blown pack' spoilage of vacuum-packaged pork likely associated with Clostridium estertheticum in Canada.</title>
        <authorList>
            <person name="Zhang P."/>
            <person name="Ward P."/>
            <person name="McMullen L.M."/>
            <person name="Yang X."/>
        </authorList>
    </citation>
    <scope>NUCLEOTIDE SEQUENCE [LARGE SCALE GENOMIC DNA]</scope>
    <source>
        <strain evidence="9 10">MA19</strain>
    </source>
</reference>
<feature type="transmembrane region" description="Helical" evidence="7">
    <location>
        <begin position="97"/>
        <end position="121"/>
    </location>
</feature>
<dbReference type="RefSeq" id="WP_152753234.1">
    <property type="nucleotide sequence ID" value="NZ_SPSE01000043.1"/>
</dbReference>
<keyword evidence="2 7" id="KW-0813">Transport</keyword>
<evidence type="ECO:0000256" key="3">
    <source>
        <dbReference type="ARBA" id="ARBA00022475"/>
    </source>
</evidence>
<gene>
    <name evidence="9" type="ORF">E4V82_17130</name>
</gene>
<dbReference type="PROSITE" id="PS50928">
    <property type="entry name" value="ABC_TM1"/>
    <property type="match status" value="1"/>
</dbReference>
<evidence type="ECO:0000256" key="4">
    <source>
        <dbReference type="ARBA" id="ARBA00022692"/>
    </source>
</evidence>
<evidence type="ECO:0000256" key="5">
    <source>
        <dbReference type="ARBA" id="ARBA00022989"/>
    </source>
</evidence>
<feature type="domain" description="ABC transmembrane type-1" evidence="8">
    <location>
        <begin position="93"/>
        <end position="282"/>
    </location>
</feature>
<feature type="transmembrane region" description="Helical" evidence="7">
    <location>
        <begin position="215"/>
        <end position="236"/>
    </location>
</feature>
<evidence type="ECO:0000256" key="7">
    <source>
        <dbReference type="RuleBase" id="RU363032"/>
    </source>
</evidence>
<dbReference type="Pfam" id="PF00528">
    <property type="entry name" value="BPD_transp_1"/>
    <property type="match status" value="1"/>
</dbReference>
<feature type="transmembrane region" description="Helical" evidence="7">
    <location>
        <begin position="155"/>
        <end position="178"/>
    </location>
</feature>
<sequence>MSKTETVIITKPKNVKVKSKVKYSHKGLLMVILFIIITIFALLPFYAMLLASLKPATELFRYGLNLKLDFSIMSIKNYIPLFTDGSILFLTWFKNSVLITLISTVFSLLFSSMVGYGIAVYDFKFKNTIFVLILFMMMIPVEILILPLYKLTVTLHIINTYSGIILPFLVSASSIFFFRQFASGIPKDFMDAARIDGCTEYGIFFRIMIPLMKPAFGAMTILSALSSWNGFIWPLIQMRTDDMFTLPVGLMSLMTPYGNNYSAVLSGSVLSVLPIIIIFLLFQDSFIEGLTAGGVKG</sequence>
<dbReference type="GO" id="GO:0055085">
    <property type="term" value="P:transmembrane transport"/>
    <property type="evidence" value="ECO:0007669"/>
    <property type="project" value="InterPro"/>
</dbReference>
<dbReference type="GO" id="GO:0005886">
    <property type="term" value="C:plasma membrane"/>
    <property type="evidence" value="ECO:0007669"/>
    <property type="project" value="UniProtKB-SubCell"/>
</dbReference>
<dbReference type="InterPro" id="IPR000515">
    <property type="entry name" value="MetI-like"/>
</dbReference>
<dbReference type="AlphaFoldDB" id="A0A5N7J565"/>
<organism evidence="9 10">
    <name type="scientific">Clostridium estertheticum</name>
    <dbReference type="NCBI Taxonomy" id="238834"/>
    <lineage>
        <taxon>Bacteria</taxon>
        <taxon>Bacillati</taxon>
        <taxon>Bacillota</taxon>
        <taxon>Clostridia</taxon>
        <taxon>Eubacteriales</taxon>
        <taxon>Clostridiaceae</taxon>
        <taxon>Clostridium</taxon>
    </lineage>
</organism>
<dbReference type="CDD" id="cd06261">
    <property type="entry name" value="TM_PBP2"/>
    <property type="match status" value="1"/>
</dbReference>
<evidence type="ECO:0000313" key="10">
    <source>
        <dbReference type="Proteomes" id="UP000342249"/>
    </source>
</evidence>
<dbReference type="PANTHER" id="PTHR43744:SF2">
    <property type="entry name" value="ARABINOOLIGOSACCHARIDES TRANSPORT SYSTEM PERMEASE PROTEIN ARAQ"/>
    <property type="match status" value="1"/>
</dbReference>